<evidence type="ECO:0000256" key="9">
    <source>
        <dbReference type="ARBA" id="ARBA00022691"/>
    </source>
</evidence>
<dbReference type="EMBL" id="JBBXMP010000004">
    <property type="protein sequence ID" value="KAL0071089.1"/>
    <property type="molecule type" value="Genomic_DNA"/>
</dbReference>
<evidence type="ECO:0000256" key="6">
    <source>
        <dbReference type="ARBA" id="ARBA00022490"/>
    </source>
</evidence>
<reference evidence="13 14" key="1">
    <citation type="submission" date="2024-05" db="EMBL/GenBank/DDBJ databases">
        <title>A draft genome resource for the thread blight pathogen Marasmius tenuissimus strain MS-2.</title>
        <authorList>
            <person name="Yulfo-Soto G.E."/>
            <person name="Baruah I.K."/>
            <person name="Amoako-Attah I."/>
            <person name="Bukari Y."/>
            <person name="Meinhardt L.W."/>
            <person name="Bailey B.A."/>
            <person name="Cohen S.P."/>
        </authorList>
    </citation>
    <scope>NUCLEOTIDE SEQUENCE [LARGE SCALE GENOMIC DNA]</scope>
    <source>
        <strain evidence="13 14">MS-2</strain>
    </source>
</reference>
<dbReference type="Pfam" id="PF07757">
    <property type="entry name" value="AdoMet_MTase"/>
    <property type="match status" value="2"/>
</dbReference>
<keyword evidence="14" id="KW-1185">Reference proteome</keyword>
<dbReference type="PANTHER" id="PTHR21210">
    <property type="entry name" value="TRNA (URACIL-O(2)-)-METHYLTRANSFERASE-RELATED"/>
    <property type="match status" value="1"/>
</dbReference>
<evidence type="ECO:0000313" key="13">
    <source>
        <dbReference type="EMBL" id="KAL0071089.1"/>
    </source>
</evidence>
<comment type="function">
    <text evidence="12">Adenosyl-L-methionine (AdoMet)-dependent tRNA (uracil-O(2)-)-methyltransferase.</text>
</comment>
<dbReference type="GO" id="GO:0141101">
    <property type="term" value="F:tRNA(Ser) (uridine(44)-2'-O-)-methyltransferase activity"/>
    <property type="evidence" value="ECO:0007669"/>
    <property type="project" value="UniProtKB-EC"/>
</dbReference>
<keyword evidence="8 12" id="KW-0808">Transferase</keyword>
<comment type="caution">
    <text evidence="13">The sequence shown here is derived from an EMBL/GenBank/DDBJ whole genome shotgun (WGS) entry which is preliminary data.</text>
</comment>
<evidence type="ECO:0000256" key="2">
    <source>
        <dbReference type="ARBA" id="ARBA00004496"/>
    </source>
</evidence>
<evidence type="ECO:0000256" key="3">
    <source>
        <dbReference type="ARBA" id="ARBA00009056"/>
    </source>
</evidence>
<comment type="catalytic activity">
    <reaction evidence="11 12">
        <text>uridine(44) in tRNA(Ser) + S-adenosyl-L-methionine = 2'-O-methyluridine(44) in tRNA(Ser) + S-adenosyl-L-homocysteine + H(+)</text>
        <dbReference type="Rhea" id="RHEA:43100"/>
        <dbReference type="Rhea" id="RHEA-COMP:10339"/>
        <dbReference type="Rhea" id="RHEA-COMP:10340"/>
        <dbReference type="ChEBI" id="CHEBI:15378"/>
        <dbReference type="ChEBI" id="CHEBI:57856"/>
        <dbReference type="ChEBI" id="CHEBI:59789"/>
        <dbReference type="ChEBI" id="CHEBI:65315"/>
        <dbReference type="ChEBI" id="CHEBI:74478"/>
        <dbReference type="EC" id="2.1.1.211"/>
    </reaction>
</comment>
<evidence type="ECO:0000256" key="1">
    <source>
        <dbReference type="ARBA" id="ARBA00002778"/>
    </source>
</evidence>
<dbReference type="PANTHER" id="PTHR21210:SF0">
    <property type="entry name" value="TRNA (URACIL-O(2)-)-METHYLTRANSFERASE-RELATED"/>
    <property type="match status" value="1"/>
</dbReference>
<keyword evidence="7 12" id="KW-0489">Methyltransferase</keyword>
<gene>
    <name evidence="13" type="primary">TRM44</name>
    <name evidence="13" type="ORF">AAF712_001647</name>
</gene>
<organism evidence="13 14">
    <name type="scientific">Marasmius tenuissimus</name>
    <dbReference type="NCBI Taxonomy" id="585030"/>
    <lineage>
        <taxon>Eukaryota</taxon>
        <taxon>Fungi</taxon>
        <taxon>Dikarya</taxon>
        <taxon>Basidiomycota</taxon>
        <taxon>Agaricomycotina</taxon>
        <taxon>Agaricomycetes</taxon>
        <taxon>Agaricomycetidae</taxon>
        <taxon>Agaricales</taxon>
        <taxon>Marasmiineae</taxon>
        <taxon>Marasmiaceae</taxon>
        <taxon>Marasmius</taxon>
    </lineage>
</organism>
<comment type="similarity">
    <text evidence="3 12">Belongs to the TRM44 family.</text>
</comment>
<keyword evidence="6 12" id="KW-0963">Cytoplasm</keyword>
<dbReference type="GO" id="GO:0032259">
    <property type="term" value="P:methylation"/>
    <property type="evidence" value="ECO:0007669"/>
    <property type="project" value="UniProtKB-KW"/>
</dbReference>
<dbReference type="Proteomes" id="UP001437256">
    <property type="component" value="Unassembled WGS sequence"/>
</dbReference>
<proteinExistence type="inferred from homology"/>
<evidence type="ECO:0000256" key="4">
    <source>
        <dbReference type="ARBA" id="ARBA00012795"/>
    </source>
</evidence>
<accession>A0ABR3ACN0</accession>
<name>A0ABR3ACN0_9AGAR</name>
<evidence type="ECO:0000256" key="11">
    <source>
        <dbReference type="ARBA" id="ARBA00047957"/>
    </source>
</evidence>
<evidence type="ECO:0000256" key="10">
    <source>
        <dbReference type="ARBA" id="ARBA00022694"/>
    </source>
</evidence>
<evidence type="ECO:0000256" key="5">
    <source>
        <dbReference type="ARBA" id="ARBA00017788"/>
    </source>
</evidence>
<evidence type="ECO:0000313" key="14">
    <source>
        <dbReference type="Proteomes" id="UP001437256"/>
    </source>
</evidence>
<protein>
    <recommendedName>
        <fullName evidence="5 12">tRNA (uracil-O(2)-)-methyltransferase</fullName>
        <ecNumber evidence="4 12">2.1.1.211</ecNumber>
    </recommendedName>
</protein>
<dbReference type="InterPro" id="IPR011671">
    <property type="entry name" value="tRNA_uracil_MeTrfase"/>
</dbReference>
<dbReference type="SUPFAM" id="SSF53335">
    <property type="entry name" value="S-adenosyl-L-methionine-dependent methyltransferases"/>
    <property type="match status" value="1"/>
</dbReference>
<evidence type="ECO:0000256" key="12">
    <source>
        <dbReference type="RuleBase" id="RU368004"/>
    </source>
</evidence>
<evidence type="ECO:0000256" key="8">
    <source>
        <dbReference type="ARBA" id="ARBA00022679"/>
    </source>
</evidence>
<dbReference type="EC" id="2.1.1.211" evidence="4 12"/>
<keyword evidence="9 12" id="KW-0949">S-adenosyl-L-methionine</keyword>
<keyword evidence="10 12" id="KW-0819">tRNA processing</keyword>
<dbReference type="InterPro" id="IPR029063">
    <property type="entry name" value="SAM-dependent_MTases_sf"/>
</dbReference>
<sequence length="450" mass="51301">MEVFEIATSQLIHHPEYNSTLILRSETLSDITDTAAFPTTVPSLQNYHKSRCIHRKLLPRRPGRDAALEQYCTLYHDAEEHSADTDSSPTTLVLTPISTPESPLPYYHPTVSHLAFRYLQKGDEGVLRIEIVPLPNTSLDPNARLYRTCLALLDTLHRYGWGAMTNYQKRVQHDVLVPREEYQDLYLIMRERHKGLIDTWQEVTDPLKHVFEDIGIATYLMLLWKKSFTTAEGPTGDEVDENEPWRRWPRPPGGFIDFGCGNGLLTHILISEGYQGYGIDVRARTSWSSYPPLSQEALHVHAFDPTSPSASSTYFPPARSILHRGIYRSLAVHGRSTRDTNVLPHCLTPYLEDESSDDFTRKLNLGGDGSNGSSYSMYRVWLATLSVHCGWEVECEILRIPSTRNWAIVGRRRLESAEHDRASENVEKILRIVRERGIFKPRKPEGKAGH</sequence>
<evidence type="ECO:0000256" key="7">
    <source>
        <dbReference type="ARBA" id="ARBA00022603"/>
    </source>
</evidence>
<comment type="function">
    <text evidence="1">Probable adenosyl-L-methionine (AdoMet)-dependent tRNA (uracil-O(2)-)-methyltransferase.</text>
</comment>
<comment type="subcellular location">
    <subcellularLocation>
        <location evidence="2 12">Cytoplasm</location>
    </subcellularLocation>
</comment>